<gene>
    <name evidence="2" type="ORF">MUK42_37333</name>
</gene>
<dbReference type="AlphaFoldDB" id="A0A9E7HVE1"/>
<reference evidence="2" key="1">
    <citation type="submission" date="2022-05" db="EMBL/GenBank/DDBJ databases">
        <title>The Musa troglodytarum L. genome provides insights into the mechanism of non-climacteric behaviour and enrichment of carotenoids.</title>
        <authorList>
            <person name="Wang J."/>
        </authorList>
    </citation>
    <scope>NUCLEOTIDE SEQUENCE</scope>
    <source>
        <tissue evidence="2">Leaf</tissue>
    </source>
</reference>
<organism evidence="2 3">
    <name type="scientific">Musa troglodytarum</name>
    <name type="common">fe'i banana</name>
    <dbReference type="NCBI Taxonomy" id="320322"/>
    <lineage>
        <taxon>Eukaryota</taxon>
        <taxon>Viridiplantae</taxon>
        <taxon>Streptophyta</taxon>
        <taxon>Embryophyta</taxon>
        <taxon>Tracheophyta</taxon>
        <taxon>Spermatophyta</taxon>
        <taxon>Magnoliopsida</taxon>
        <taxon>Liliopsida</taxon>
        <taxon>Zingiberales</taxon>
        <taxon>Musaceae</taxon>
        <taxon>Musa</taxon>
    </lineage>
</organism>
<feature type="region of interest" description="Disordered" evidence="1">
    <location>
        <begin position="29"/>
        <end position="57"/>
    </location>
</feature>
<protein>
    <submittedName>
        <fullName evidence="2">Uncharacterized protein</fullName>
    </submittedName>
</protein>
<feature type="compositionally biased region" description="Polar residues" evidence="1">
    <location>
        <begin position="31"/>
        <end position="46"/>
    </location>
</feature>
<evidence type="ECO:0000313" key="3">
    <source>
        <dbReference type="Proteomes" id="UP001055439"/>
    </source>
</evidence>
<dbReference type="EMBL" id="CP097510">
    <property type="protein sequence ID" value="URE41099.1"/>
    <property type="molecule type" value="Genomic_DNA"/>
</dbReference>
<dbReference type="OrthoDB" id="779903at2759"/>
<name>A0A9E7HVE1_9LILI</name>
<evidence type="ECO:0000313" key="2">
    <source>
        <dbReference type="EMBL" id="URE41099.1"/>
    </source>
</evidence>
<dbReference type="Proteomes" id="UP001055439">
    <property type="component" value="Chromosome 8"/>
</dbReference>
<evidence type="ECO:0000256" key="1">
    <source>
        <dbReference type="SAM" id="MobiDB-lite"/>
    </source>
</evidence>
<accession>A0A9E7HVE1</accession>
<keyword evidence="3" id="KW-1185">Reference proteome</keyword>
<proteinExistence type="predicted"/>
<sequence>MEPFDQISTVPRPAITVDERFDLAVGEKESCGSNDASVNADASFQTPRIGCPPNGTRRLKTMRRKTMMLGVAFSSGKVFHQQTQMHAKESDDC</sequence>